<dbReference type="GO" id="GO:0003810">
    <property type="term" value="F:protein-glutamine gamma-glutamyltransferase activity"/>
    <property type="evidence" value="ECO:0007669"/>
    <property type="project" value="UniProtKB-EC"/>
</dbReference>
<reference evidence="3 4" key="1">
    <citation type="submission" date="2018-01" db="EMBL/GenBank/DDBJ databases">
        <authorList>
            <person name="Gaut B.S."/>
            <person name="Morton B.R."/>
            <person name="Clegg M.T."/>
            <person name="Duvall M.R."/>
        </authorList>
    </citation>
    <scope>NUCLEOTIDE SEQUENCE [LARGE SCALE GENOMIC DNA]</scope>
    <source>
        <strain evidence="3">GP69</strain>
    </source>
</reference>
<dbReference type="Proteomes" id="UP000236311">
    <property type="component" value="Unassembled WGS sequence"/>
</dbReference>
<feature type="transmembrane region" description="Helical" evidence="1">
    <location>
        <begin position="12"/>
        <end position="28"/>
    </location>
</feature>
<dbReference type="Pfam" id="PF11992">
    <property type="entry name" value="TgpA_N"/>
    <property type="match status" value="1"/>
</dbReference>
<dbReference type="InterPro" id="IPR038765">
    <property type="entry name" value="Papain-like_cys_pep_sf"/>
</dbReference>
<dbReference type="AlphaFoldDB" id="A0A2K4ZA54"/>
<proteinExistence type="predicted"/>
<accession>A0A2K4ZA54</accession>
<keyword evidence="1" id="KW-1133">Transmembrane helix</keyword>
<keyword evidence="3" id="KW-0012">Acyltransferase</keyword>
<dbReference type="SUPFAM" id="SSF54001">
    <property type="entry name" value="Cysteine proteinases"/>
    <property type="match status" value="1"/>
</dbReference>
<dbReference type="InterPro" id="IPR002931">
    <property type="entry name" value="Transglutaminase-like"/>
</dbReference>
<keyword evidence="3" id="KW-0808">Transferase</keyword>
<dbReference type="PANTHER" id="PTHR42736:SF1">
    <property type="entry name" value="PROTEIN-GLUTAMINE GAMMA-GLUTAMYLTRANSFERASE"/>
    <property type="match status" value="1"/>
</dbReference>
<dbReference type="RefSeq" id="WP_103237486.1">
    <property type="nucleotide sequence ID" value="NZ_JANJZD010000008.1"/>
</dbReference>
<sequence>MKEKLGFDAGKVYRVVNIGLLMCMGLIGREQFRSGERPGIRILAAVLIFGISAGLIFMRTRGRILCLGAVGVCLGTTMAFAGRTESLVFLRSFFPWLWGNSVEFAEWEMGYELMLGTGMAVLCFLTELLFERFPALKIGLSGLLLTGLLYCLFNRNRVIRPAVVFILGYLLMTYVEWTQRHWEKVCGRGRKAHMLWIMPFILLYTVLTLCMPAPEKPYEWPLVRAVYHQIRENFRAFTQSIRWGNGEGFDMAFSGFSEDGEVGGNLQEASREVMTVQMDRGQNANLYLTGKVYDTFDGRQWEQRYQGDQDSVFLDTAETLCAVRKYNARYRGDYMYEINASINYRYFHTGFVFAPVKVWRIEGGRRFAYSCNDGTLLLKRGGGYGTEYRVQYYRMNLGQEEFWHFVEEQSADRAVMSSGEMDEAISNELWTRIGREEKEPPVSPEEVARYRQGITERYLGEVVLSREASAYVAEITGEAGTMLEKLKAIEKELSGWIYTKSPGLLPESVKDQESFLDYFLLESRQGYCTYFATAFVLLARAHGIPARFVQGYCVPAQGTGEINVYSDMAHAWPEVYIAGVGWIPFEPTPGYGGLRYTSWGLNQPDEDAAEAGNQPYIEMPEFGAPAMEEMPEMPEMEDVTDVEDTGETGYLQRMLRVALPVIVLLCVLSVLLENALGRYRYGRMSPDGKFREEIRRNLRILSALGLERGQWETLQEMRERGTGRRDLTVDRDMREVLRFIEDYEDVVYGARPVTEDMIWEAVKKRQILVELLKRERRLAYYYYRMRMVLMRYR</sequence>
<feature type="transmembrane region" description="Helical" evidence="1">
    <location>
        <begin position="195"/>
        <end position="214"/>
    </location>
</feature>
<dbReference type="EMBL" id="OFSM01000001">
    <property type="protein sequence ID" value="SOY27344.1"/>
    <property type="molecule type" value="Genomic_DNA"/>
</dbReference>
<evidence type="ECO:0000259" key="2">
    <source>
        <dbReference type="SMART" id="SM00460"/>
    </source>
</evidence>
<evidence type="ECO:0000313" key="3">
    <source>
        <dbReference type="EMBL" id="SOY27344.1"/>
    </source>
</evidence>
<dbReference type="EC" id="2.3.2.13" evidence="3"/>
<dbReference type="InterPro" id="IPR021878">
    <property type="entry name" value="TgpA_N"/>
</dbReference>
<feature type="transmembrane region" description="Helical" evidence="1">
    <location>
        <begin position="40"/>
        <end position="57"/>
    </location>
</feature>
<feature type="transmembrane region" description="Helical" evidence="1">
    <location>
        <begin position="135"/>
        <end position="152"/>
    </location>
</feature>
<organism evidence="3 4">
    <name type="scientific">Acetatifactor muris</name>
    <dbReference type="NCBI Taxonomy" id="879566"/>
    <lineage>
        <taxon>Bacteria</taxon>
        <taxon>Bacillati</taxon>
        <taxon>Bacillota</taxon>
        <taxon>Clostridia</taxon>
        <taxon>Lachnospirales</taxon>
        <taxon>Lachnospiraceae</taxon>
        <taxon>Acetatifactor</taxon>
    </lineage>
</organism>
<feature type="transmembrane region" description="Helical" evidence="1">
    <location>
        <begin position="109"/>
        <end position="130"/>
    </location>
</feature>
<keyword evidence="1" id="KW-0812">Transmembrane</keyword>
<dbReference type="Gene3D" id="3.10.620.30">
    <property type="match status" value="1"/>
</dbReference>
<dbReference type="InterPro" id="IPR052901">
    <property type="entry name" value="Bact_TGase-like"/>
</dbReference>
<keyword evidence="4" id="KW-1185">Reference proteome</keyword>
<feature type="transmembrane region" description="Helical" evidence="1">
    <location>
        <begin position="657"/>
        <end position="676"/>
    </location>
</feature>
<feature type="domain" description="Transglutaminase-like" evidence="2">
    <location>
        <begin position="520"/>
        <end position="589"/>
    </location>
</feature>
<gene>
    <name evidence="3" type="primary">tgpA_1</name>
    <name evidence="3" type="ORF">AMURIS_00048</name>
</gene>
<protein>
    <submittedName>
        <fullName evidence="3">Protein-glutamine gamma-glutamyltransferase</fullName>
        <ecNumber evidence="3">2.3.2.13</ecNumber>
    </submittedName>
</protein>
<evidence type="ECO:0000313" key="4">
    <source>
        <dbReference type="Proteomes" id="UP000236311"/>
    </source>
</evidence>
<feature type="transmembrane region" description="Helical" evidence="1">
    <location>
        <begin position="158"/>
        <end position="175"/>
    </location>
</feature>
<name>A0A2K4ZA54_9FIRM</name>
<keyword evidence="1" id="KW-0472">Membrane</keyword>
<dbReference type="SMART" id="SM00460">
    <property type="entry name" value="TGc"/>
    <property type="match status" value="1"/>
</dbReference>
<dbReference type="PANTHER" id="PTHR42736">
    <property type="entry name" value="PROTEIN-GLUTAMINE GAMMA-GLUTAMYLTRANSFERASE"/>
    <property type="match status" value="1"/>
</dbReference>
<feature type="transmembrane region" description="Helical" evidence="1">
    <location>
        <begin position="64"/>
        <end position="89"/>
    </location>
</feature>
<dbReference type="Pfam" id="PF01841">
    <property type="entry name" value="Transglut_core"/>
    <property type="match status" value="1"/>
</dbReference>
<evidence type="ECO:0000256" key="1">
    <source>
        <dbReference type="SAM" id="Phobius"/>
    </source>
</evidence>